<evidence type="ECO:0000256" key="1">
    <source>
        <dbReference type="ARBA" id="ARBA00001231"/>
    </source>
</evidence>
<comment type="caution">
    <text evidence="8">The sequence shown here is derived from an EMBL/GenBank/DDBJ whole genome shotgun (WGS) entry which is preliminary data.</text>
</comment>
<evidence type="ECO:0000256" key="3">
    <source>
        <dbReference type="ARBA" id="ARBA00012663"/>
    </source>
</evidence>
<protein>
    <recommendedName>
        <fullName evidence="3">beta-N-acetylhexosaminidase</fullName>
        <ecNumber evidence="3">3.2.1.52</ecNumber>
    </recommendedName>
</protein>
<feature type="chain" id="PRO_5008100392" description="beta-N-acetylhexosaminidase" evidence="6">
    <location>
        <begin position="24"/>
        <end position="574"/>
    </location>
</feature>
<proteinExistence type="inferred from homology"/>
<dbReference type="InterPro" id="IPR017853">
    <property type="entry name" value="GH"/>
</dbReference>
<sequence>MLMKKKIFFIAISLITFSAISKAQTFVPFVQTINNPNRWVDSVFKKMTRNEKVAQLFMVRAHSNLGKKYADSVGLVIKKEHLGGVVFFQGGPNRMAPIVNQYQANSKIPLMIAMDGEWGLGMRLDSTVAYPYQMTLGAIQDNGLIYKMGQEVAKDFKRLGMQINFAPVIDVNNNPRNPVINYRSFGENKYNVAQKGIAYMKGMQESGLFTTTKHFPGHGDTDVDSHFDLPQLNFTTGRLDSLEMYPFKQAFTEDLIGVMIAHMNIPALDATPNLPSTLSKPIVTDILKEKLGFKGLVFSDAMEMKGVIKYFPNGEADVRALIAGMDVIELSENTGRSIKLIRKSIRQKRLSWINIDEKVKKILAAKYWMGLNRVDSVRTENLVPDLNRPESYQLIQKLTDAAITVVKGADQLPIRNDFVRKTAILSVGENLPTVFGEMIKKSNPKNQLFIIPKDISIKEMVAVKAELQNFDQVVLAIYDTRKRPTSELDYSTDLKLFIADLARKNCISVVFANPYTVAGLPGLENSKSVLIGYQNSKEMEKSAAKVILGSLKATGKLPVTINAFFKYGDGAQMK</sequence>
<evidence type="ECO:0000256" key="6">
    <source>
        <dbReference type="SAM" id="SignalP"/>
    </source>
</evidence>
<dbReference type="EMBL" id="LWHJ01000028">
    <property type="protein sequence ID" value="OAQ39128.1"/>
    <property type="molecule type" value="Genomic_DNA"/>
</dbReference>
<evidence type="ECO:0000313" key="9">
    <source>
        <dbReference type="Proteomes" id="UP000078459"/>
    </source>
</evidence>
<organism evidence="8 9">
    <name type="scientific">Pedobacter psychrophilus</name>
    <dbReference type="NCBI Taxonomy" id="1826909"/>
    <lineage>
        <taxon>Bacteria</taxon>
        <taxon>Pseudomonadati</taxon>
        <taxon>Bacteroidota</taxon>
        <taxon>Sphingobacteriia</taxon>
        <taxon>Sphingobacteriales</taxon>
        <taxon>Sphingobacteriaceae</taxon>
        <taxon>Pedobacter</taxon>
    </lineage>
</organism>
<dbReference type="STRING" id="1826909.A5893_10700"/>
<reference evidence="8 9" key="2">
    <citation type="submission" date="2016-06" db="EMBL/GenBank/DDBJ databases">
        <title>Pedobacter psychrophilus sp. nov., isolated from Antarctic fragmentary rock.</title>
        <authorList>
            <person name="Svec P."/>
        </authorList>
    </citation>
    <scope>NUCLEOTIDE SEQUENCE [LARGE SCALE GENOMIC DNA]</scope>
    <source>
        <strain evidence="8 9">CCM 8644</strain>
    </source>
</reference>
<dbReference type="InterPro" id="IPR050226">
    <property type="entry name" value="NagZ_Beta-hexosaminidase"/>
</dbReference>
<dbReference type="OrthoDB" id="9805821at2"/>
<comment type="catalytic activity">
    <reaction evidence="1">
        <text>Hydrolysis of terminal non-reducing N-acetyl-D-hexosamine residues in N-acetyl-beta-D-hexosaminides.</text>
        <dbReference type="EC" id="3.2.1.52"/>
    </reaction>
</comment>
<keyword evidence="6" id="KW-0732">Signal</keyword>
<keyword evidence="9" id="KW-1185">Reference proteome</keyword>
<evidence type="ECO:0000256" key="4">
    <source>
        <dbReference type="ARBA" id="ARBA00022801"/>
    </source>
</evidence>
<feature type="domain" description="Glycoside hydrolase family 3 N-terminal" evidence="7">
    <location>
        <begin position="50"/>
        <end position="364"/>
    </location>
</feature>
<dbReference type="InterPro" id="IPR001764">
    <property type="entry name" value="Glyco_hydro_3_N"/>
</dbReference>
<comment type="similarity">
    <text evidence="2">Belongs to the glycosyl hydrolase 3 family.</text>
</comment>
<evidence type="ECO:0000313" key="8">
    <source>
        <dbReference type="EMBL" id="OAQ39128.1"/>
    </source>
</evidence>
<name>A0A179DDT7_9SPHI</name>
<evidence type="ECO:0000256" key="5">
    <source>
        <dbReference type="ARBA" id="ARBA00023295"/>
    </source>
</evidence>
<dbReference type="GO" id="GO:0005975">
    <property type="term" value="P:carbohydrate metabolic process"/>
    <property type="evidence" value="ECO:0007669"/>
    <property type="project" value="InterPro"/>
</dbReference>
<keyword evidence="4 8" id="KW-0378">Hydrolase</keyword>
<dbReference type="SUPFAM" id="SSF51445">
    <property type="entry name" value="(Trans)glycosidases"/>
    <property type="match status" value="1"/>
</dbReference>
<dbReference type="PANTHER" id="PTHR30480">
    <property type="entry name" value="BETA-HEXOSAMINIDASE-RELATED"/>
    <property type="match status" value="1"/>
</dbReference>
<evidence type="ECO:0000259" key="7">
    <source>
        <dbReference type="Pfam" id="PF00933"/>
    </source>
</evidence>
<dbReference type="Pfam" id="PF00933">
    <property type="entry name" value="Glyco_hydro_3"/>
    <property type="match status" value="1"/>
</dbReference>
<dbReference type="Gene3D" id="3.40.50.1700">
    <property type="entry name" value="Glycoside hydrolase family 3 C-terminal domain"/>
    <property type="match status" value="1"/>
</dbReference>
<gene>
    <name evidence="8" type="ORF">A5893_10700</name>
</gene>
<dbReference type="InterPro" id="IPR036881">
    <property type="entry name" value="Glyco_hydro_3_C_sf"/>
</dbReference>
<dbReference type="GO" id="GO:0009254">
    <property type="term" value="P:peptidoglycan turnover"/>
    <property type="evidence" value="ECO:0007669"/>
    <property type="project" value="TreeGrafter"/>
</dbReference>
<dbReference type="Gene3D" id="3.20.20.300">
    <property type="entry name" value="Glycoside hydrolase, family 3, N-terminal domain"/>
    <property type="match status" value="1"/>
</dbReference>
<feature type="signal peptide" evidence="6">
    <location>
        <begin position="1"/>
        <end position="23"/>
    </location>
</feature>
<dbReference type="EC" id="3.2.1.52" evidence="3"/>
<evidence type="ECO:0000256" key="2">
    <source>
        <dbReference type="ARBA" id="ARBA00005336"/>
    </source>
</evidence>
<dbReference type="GO" id="GO:0004563">
    <property type="term" value="F:beta-N-acetylhexosaminidase activity"/>
    <property type="evidence" value="ECO:0007669"/>
    <property type="project" value="UniProtKB-EC"/>
</dbReference>
<reference evidence="8 9" key="1">
    <citation type="submission" date="2016-04" db="EMBL/GenBank/DDBJ databases">
        <authorList>
            <person name="Evans L.H."/>
            <person name="Alamgir A."/>
            <person name="Owens N."/>
            <person name="Weber N.D."/>
            <person name="Virtaneva K."/>
            <person name="Barbian K."/>
            <person name="Babar A."/>
            <person name="Rosenke K."/>
        </authorList>
    </citation>
    <scope>NUCLEOTIDE SEQUENCE [LARGE SCALE GENOMIC DNA]</scope>
    <source>
        <strain evidence="8 9">CCM 8644</strain>
    </source>
</reference>
<dbReference type="PANTHER" id="PTHR30480:SF13">
    <property type="entry name" value="BETA-HEXOSAMINIDASE"/>
    <property type="match status" value="1"/>
</dbReference>
<dbReference type="AlphaFoldDB" id="A0A179DDT7"/>
<dbReference type="PRINTS" id="PR00133">
    <property type="entry name" value="GLHYDRLASE3"/>
</dbReference>
<dbReference type="Proteomes" id="UP000078459">
    <property type="component" value="Unassembled WGS sequence"/>
</dbReference>
<dbReference type="InterPro" id="IPR036962">
    <property type="entry name" value="Glyco_hydro_3_N_sf"/>
</dbReference>
<accession>A0A179DDT7</accession>
<keyword evidence="5" id="KW-0326">Glycosidase</keyword>